<feature type="coiled-coil region" evidence="1">
    <location>
        <begin position="234"/>
        <end position="263"/>
    </location>
</feature>
<protein>
    <submittedName>
        <fullName evidence="2">Vms1/Ankzf1 family peptidyl-tRNA hydrolase</fullName>
    </submittedName>
</protein>
<sequence length="392" mass="41449">MNLAFLAPLLERQGPWASAYLETADVSEDAEAVRELQARDAASSLAGLGADEATCRAVRDALASVSRDDAGHAVFAAGGEVVLDVPLATPPPSPPRAFWAALPRIAPLLDHAGQDPTCLVAYVDRRGADLEMRGTHGRPTPAGSVAGRQWPIHRTGRADWSERHFQFAVENTWEENAARVAGTLAEDAERAHAGMVVLAGDPRERRAVHERLPEALREVTVESEHGARAAGSDDRLLDADVERARAERARAEAEEALERFHAARVLGSGGGNGRIDAAEGVPALVDAAREHRIAALLMRPGGADLHRDVWVGQEPDQVALRRTDSRALGAPEPAPARADDALLRSAAATGATAVPLPDPTTSPRQIPVGGLGALLRWPYEGTIPGGGVRPGE</sequence>
<organism evidence="2 3">
    <name type="scientific">Streptomyces boetiae</name>
    <dbReference type="NCBI Taxonomy" id="3075541"/>
    <lineage>
        <taxon>Bacteria</taxon>
        <taxon>Bacillati</taxon>
        <taxon>Actinomycetota</taxon>
        <taxon>Actinomycetes</taxon>
        <taxon>Kitasatosporales</taxon>
        <taxon>Streptomycetaceae</taxon>
        <taxon>Streptomyces</taxon>
    </lineage>
</organism>
<dbReference type="Pfam" id="PF18844">
    <property type="entry name" value="baeRF_family2"/>
    <property type="match status" value="1"/>
</dbReference>
<evidence type="ECO:0000313" key="2">
    <source>
        <dbReference type="EMBL" id="MDT0306598.1"/>
    </source>
</evidence>
<keyword evidence="3" id="KW-1185">Reference proteome</keyword>
<name>A0ABU2L5L1_9ACTN</name>
<accession>A0ABU2L5L1</accession>
<dbReference type="Proteomes" id="UP001183388">
    <property type="component" value="Unassembled WGS sequence"/>
</dbReference>
<dbReference type="InterPro" id="IPR040701">
    <property type="entry name" value="Bact_RF_family2"/>
</dbReference>
<dbReference type="GO" id="GO:0016787">
    <property type="term" value="F:hydrolase activity"/>
    <property type="evidence" value="ECO:0007669"/>
    <property type="project" value="UniProtKB-KW"/>
</dbReference>
<evidence type="ECO:0000256" key="1">
    <source>
        <dbReference type="SAM" id="Coils"/>
    </source>
</evidence>
<reference evidence="3" key="1">
    <citation type="submission" date="2023-07" db="EMBL/GenBank/DDBJ databases">
        <title>30 novel species of actinomycetes from the DSMZ collection.</title>
        <authorList>
            <person name="Nouioui I."/>
        </authorList>
    </citation>
    <scope>NUCLEOTIDE SEQUENCE [LARGE SCALE GENOMIC DNA]</scope>
    <source>
        <strain evidence="3">DSM 44917</strain>
    </source>
</reference>
<comment type="caution">
    <text evidence="2">The sequence shown here is derived from an EMBL/GenBank/DDBJ whole genome shotgun (WGS) entry which is preliminary data.</text>
</comment>
<proteinExistence type="predicted"/>
<keyword evidence="2" id="KW-0378">Hydrolase</keyword>
<keyword evidence="1" id="KW-0175">Coiled coil</keyword>
<evidence type="ECO:0000313" key="3">
    <source>
        <dbReference type="Proteomes" id="UP001183388"/>
    </source>
</evidence>
<dbReference type="RefSeq" id="WP_311629524.1">
    <property type="nucleotide sequence ID" value="NZ_JAVREN010000006.1"/>
</dbReference>
<dbReference type="EMBL" id="JAVREN010000006">
    <property type="protein sequence ID" value="MDT0306598.1"/>
    <property type="molecule type" value="Genomic_DNA"/>
</dbReference>
<gene>
    <name evidence="2" type="ORF">RM780_06435</name>
</gene>